<organism evidence="15 16">
    <name type="scientific">Leptospira broomii serovar Hurstbridge str. 5399</name>
    <dbReference type="NCBI Taxonomy" id="1049789"/>
    <lineage>
        <taxon>Bacteria</taxon>
        <taxon>Pseudomonadati</taxon>
        <taxon>Spirochaetota</taxon>
        <taxon>Spirochaetia</taxon>
        <taxon>Leptospirales</taxon>
        <taxon>Leptospiraceae</taxon>
        <taxon>Leptospira</taxon>
    </lineage>
</organism>
<keyword evidence="5 12" id="KW-0285">Flavoprotein</keyword>
<dbReference type="Gene3D" id="3.50.50.60">
    <property type="entry name" value="FAD/NAD(P)-binding domain"/>
    <property type="match status" value="1"/>
</dbReference>
<dbReference type="Gene3D" id="1.20.58.100">
    <property type="entry name" value="Fumarate reductase/succinate dehydrogenase flavoprotein-like, C-terminal domain"/>
    <property type="match status" value="1"/>
</dbReference>
<evidence type="ECO:0000256" key="9">
    <source>
        <dbReference type="ARBA" id="ARBA00048305"/>
    </source>
</evidence>
<keyword evidence="7 12" id="KW-0274">FAD</keyword>
<dbReference type="PIRSF" id="PIRSF000171">
    <property type="entry name" value="SDHA_APRA_LASPO"/>
    <property type="match status" value="1"/>
</dbReference>
<dbReference type="SUPFAM" id="SSF56425">
    <property type="entry name" value="Succinate dehydrogenase/fumarate reductase flavoprotein, catalytic domain"/>
    <property type="match status" value="1"/>
</dbReference>
<dbReference type="FunFam" id="3.90.700.10:FF:000002">
    <property type="entry name" value="L-aspartate oxidase"/>
    <property type="match status" value="1"/>
</dbReference>
<comment type="cofactor">
    <cofactor evidence="1 12">
        <name>FAD</name>
        <dbReference type="ChEBI" id="CHEBI:57692"/>
    </cofactor>
</comment>
<dbReference type="InterPro" id="IPR003953">
    <property type="entry name" value="FAD-dep_OxRdtase_2_FAD-bd"/>
</dbReference>
<evidence type="ECO:0000256" key="4">
    <source>
        <dbReference type="ARBA" id="ARBA00012173"/>
    </source>
</evidence>
<keyword evidence="6 12" id="KW-0662">Pyridine nucleotide biosynthesis</keyword>
<feature type="domain" description="FAD-dependent oxidoreductase 2 FAD-binding" evidence="13">
    <location>
        <begin position="21"/>
        <end position="398"/>
    </location>
</feature>
<comment type="pathway">
    <text evidence="2 12">Cofactor biosynthesis; NAD(+) biosynthesis; iminoaspartate from L-aspartate (oxidase route): step 1/1.</text>
</comment>
<evidence type="ECO:0000256" key="1">
    <source>
        <dbReference type="ARBA" id="ARBA00001974"/>
    </source>
</evidence>
<feature type="active site" description="Proton acceptor" evidence="11">
    <location>
        <position position="296"/>
    </location>
</feature>
<keyword evidence="8 12" id="KW-0560">Oxidoreductase</keyword>
<evidence type="ECO:0000259" key="14">
    <source>
        <dbReference type="Pfam" id="PF02910"/>
    </source>
</evidence>
<proteinExistence type="inferred from homology"/>
<evidence type="ECO:0000256" key="11">
    <source>
        <dbReference type="PIRSR" id="PIRSR000171-1"/>
    </source>
</evidence>
<evidence type="ECO:0000313" key="16">
    <source>
        <dbReference type="Proteomes" id="UP000015454"/>
    </source>
</evidence>
<dbReference type="InterPro" id="IPR015939">
    <property type="entry name" value="Fum_Rdtase/Succ_DH_flav-like_C"/>
</dbReference>
<dbReference type="InterPro" id="IPR027477">
    <property type="entry name" value="Succ_DH/fumarate_Rdtase_cat_sf"/>
</dbReference>
<evidence type="ECO:0000256" key="5">
    <source>
        <dbReference type="ARBA" id="ARBA00022630"/>
    </source>
</evidence>
<evidence type="ECO:0000256" key="6">
    <source>
        <dbReference type="ARBA" id="ARBA00022642"/>
    </source>
</evidence>
<dbReference type="InterPro" id="IPR005288">
    <property type="entry name" value="NadB"/>
</dbReference>
<dbReference type="GO" id="GO:0005737">
    <property type="term" value="C:cytoplasm"/>
    <property type="evidence" value="ECO:0007669"/>
    <property type="project" value="UniProtKB-SubCell"/>
</dbReference>
<dbReference type="GO" id="GO:0034628">
    <property type="term" value="P:'de novo' NAD+ biosynthetic process from L-aspartate"/>
    <property type="evidence" value="ECO:0007669"/>
    <property type="project" value="TreeGrafter"/>
</dbReference>
<dbReference type="Proteomes" id="UP000015454">
    <property type="component" value="Unassembled WGS sequence"/>
</dbReference>
<comment type="catalytic activity">
    <reaction evidence="9">
        <text>L-aspartate + O2 = iminosuccinate + H2O2</text>
        <dbReference type="Rhea" id="RHEA:25876"/>
        <dbReference type="ChEBI" id="CHEBI:15379"/>
        <dbReference type="ChEBI" id="CHEBI:16240"/>
        <dbReference type="ChEBI" id="CHEBI:29991"/>
        <dbReference type="ChEBI" id="CHEBI:77875"/>
        <dbReference type="EC" id="1.4.3.16"/>
    </reaction>
    <physiologicalReaction direction="left-to-right" evidence="9">
        <dbReference type="Rhea" id="RHEA:25877"/>
    </physiologicalReaction>
</comment>
<evidence type="ECO:0000256" key="3">
    <source>
        <dbReference type="ARBA" id="ARBA00008562"/>
    </source>
</evidence>
<dbReference type="Gene3D" id="3.90.700.10">
    <property type="entry name" value="Succinate dehydrogenase/fumarate reductase flavoprotein, catalytic domain"/>
    <property type="match status" value="1"/>
</dbReference>
<dbReference type="Pfam" id="PF00890">
    <property type="entry name" value="FAD_binding_2"/>
    <property type="match status" value="1"/>
</dbReference>
<dbReference type="GO" id="GO:0008734">
    <property type="term" value="F:L-aspartate oxidase activity"/>
    <property type="evidence" value="ECO:0007669"/>
    <property type="project" value="UniProtKB-UniRule"/>
</dbReference>
<dbReference type="FunFam" id="1.20.58.100:FF:000002">
    <property type="entry name" value="L-aspartate oxidase"/>
    <property type="match status" value="1"/>
</dbReference>
<dbReference type="NCBIfam" id="NF006567">
    <property type="entry name" value="PRK09077.1"/>
    <property type="match status" value="1"/>
</dbReference>
<evidence type="ECO:0000256" key="7">
    <source>
        <dbReference type="ARBA" id="ARBA00022827"/>
    </source>
</evidence>
<evidence type="ECO:0000313" key="15">
    <source>
        <dbReference type="EMBL" id="EQA44167.1"/>
    </source>
</evidence>
<evidence type="ECO:0000256" key="2">
    <source>
        <dbReference type="ARBA" id="ARBA00004950"/>
    </source>
</evidence>
<feature type="domain" description="Fumarate reductase/succinate dehydrogenase flavoprotein-like C-terminal" evidence="14">
    <location>
        <begin position="449"/>
        <end position="537"/>
    </location>
</feature>
<gene>
    <name evidence="15" type="primary">nadB</name>
    <name evidence="15" type="ORF">LEP1GSC050_2046</name>
</gene>
<dbReference type="PRINTS" id="PR00368">
    <property type="entry name" value="FADPNR"/>
</dbReference>
<comment type="subcellular location">
    <subcellularLocation>
        <location evidence="12">Cytoplasm</location>
    </subcellularLocation>
</comment>
<reference evidence="15" key="1">
    <citation type="submission" date="2013-05" db="EMBL/GenBank/DDBJ databases">
        <authorList>
            <person name="Harkins D.M."/>
            <person name="Durkin A.S."/>
            <person name="Brinkac L.M."/>
            <person name="Haft D.H."/>
            <person name="Selengut J.D."/>
            <person name="Sanka R."/>
            <person name="DePew J."/>
            <person name="Purushe J."/>
            <person name="Hartskeerl R.A."/>
            <person name="Ahmed A."/>
            <person name="van der Linden H."/>
            <person name="Goris M.G.A."/>
            <person name="Vinetz J.M."/>
            <person name="Sutton G.G."/>
            <person name="Nierman W.C."/>
            <person name="Fouts D.E."/>
        </authorList>
    </citation>
    <scope>NUCLEOTIDE SEQUENCE [LARGE SCALE GENOMIC DNA]</scope>
    <source>
        <strain evidence="15">5399</strain>
    </source>
</reference>
<dbReference type="InterPro" id="IPR036188">
    <property type="entry name" value="FAD/NAD-bd_sf"/>
</dbReference>
<dbReference type="InterPro" id="IPR037099">
    <property type="entry name" value="Fum_R/Succ_DH_flav-like_C_sf"/>
</dbReference>
<evidence type="ECO:0000259" key="13">
    <source>
        <dbReference type="Pfam" id="PF00890"/>
    </source>
</evidence>
<dbReference type="PANTHER" id="PTHR42716:SF2">
    <property type="entry name" value="L-ASPARTATE OXIDASE, CHLOROPLASTIC"/>
    <property type="match status" value="1"/>
</dbReference>
<dbReference type="AlphaFoldDB" id="T0F9G7"/>
<comment type="caution">
    <text evidence="15">The sequence shown here is derived from an EMBL/GenBank/DDBJ whole genome shotgun (WGS) entry which is preliminary data.</text>
</comment>
<comment type="similarity">
    <text evidence="3 12">Belongs to the FAD-dependent oxidoreductase 2 family. NadB subfamily.</text>
</comment>
<evidence type="ECO:0000256" key="8">
    <source>
        <dbReference type="ARBA" id="ARBA00023002"/>
    </source>
</evidence>
<name>T0F9G7_9LEPT</name>
<comment type="function">
    <text evidence="12">Catalyzes the oxidation of L-aspartate to iminoaspartate.</text>
</comment>
<dbReference type="PANTHER" id="PTHR42716">
    <property type="entry name" value="L-ASPARTATE OXIDASE"/>
    <property type="match status" value="1"/>
</dbReference>
<protein>
    <recommendedName>
        <fullName evidence="4 10">L-aspartate oxidase</fullName>
        <ecNumber evidence="4 10">1.4.3.16</ecNumber>
    </recommendedName>
</protein>
<dbReference type="SUPFAM" id="SSF51905">
    <property type="entry name" value="FAD/NAD(P)-binding domain"/>
    <property type="match status" value="1"/>
</dbReference>
<evidence type="ECO:0000256" key="10">
    <source>
        <dbReference type="NCBIfam" id="TIGR00551"/>
    </source>
</evidence>
<dbReference type="STRING" id="1049789.LEP1GSC050_2046"/>
<dbReference type="Pfam" id="PF02910">
    <property type="entry name" value="Succ_DH_flav_C"/>
    <property type="match status" value="1"/>
</dbReference>
<dbReference type="EC" id="1.4.3.16" evidence="4 10"/>
<dbReference type="NCBIfam" id="TIGR00551">
    <property type="entry name" value="nadB"/>
    <property type="match status" value="1"/>
</dbReference>
<evidence type="ECO:0000256" key="12">
    <source>
        <dbReference type="RuleBase" id="RU362049"/>
    </source>
</evidence>
<sequence length="547" mass="60718">MERNTYHSVSGDLSMPRIRTDFLIIGTGITGLFQALKLSPFGDVTIITKKSDYESNTNYAQGGIASVFAEGDKFEDHVRDTLESGAGLCDPEAVHILVKEGPALVRELLEYGVPFNLDAQGGFDLHREGGHGTNRIVHAHDRTGREIEKTLLENVKQNPKIRILEYHTLVDLITPHHLKKKGLICFGAYVLSNHTGEVIPILAKRTVLASGGAGQVYSHTTNPKIATGDGVACAYRAGAVIKNMEFYQFHPTSLYHEKGDSFLISEAVRGKGAILLTMDGEPFMKKYHPMADLATRDIVARAIDAEMKRSGDPHVWLDISHKPAGEIKAAFPSIYEKCMELGIDITSQPIPVVPAAHFMCGGVATDLNGKTNIENLYAAGEVACTGVHGGNRLASNSLLECLVFSNRIAQDVKRNHPTFLPEHDQIPSWNKEGLVNTEEWVLISHDLLEIKNTMSNYVGIVRSNLRLERALRRMDLIFSEVRDYYKRTIITAPLLELRNLVLVGELIIRAALSRKESRGLHYSTDYPENRAPSRHDTILRDDTVLRE</sequence>
<dbReference type="UniPathway" id="UPA00253">
    <property type="reaction ID" value="UER00326"/>
</dbReference>
<dbReference type="SUPFAM" id="SSF46977">
    <property type="entry name" value="Succinate dehydrogenase/fumarate reductase flavoprotein C-terminal domain"/>
    <property type="match status" value="1"/>
</dbReference>
<keyword evidence="16" id="KW-1185">Reference proteome</keyword>
<dbReference type="EMBL" id="AHMO02000008">
    <property type="protein sequence ID" value="EQA44167.1"/>
    <property type="molecule type" value="Genomic_DNA"/>
</dbReference>
<accession>T0F9G7</accession>